<dbReference type="RefSeq" id="XP_022587725.2">
    <property type="nucleotide sequence ID" value="XM_022732715.2"/>
</dbReference>
<sequence>MCVEPDCGPTAGNMVGTKVSRGAFESGIHDSGSRGSSNGESSRQGKKFLQSGGLDARDSMTEYLLQLHGASPLLHPVPCASFFTVKTTVKDLTDYSNDGNYNCSTMAKDLFVAIEQRPPEANPKAFKAFARAFHAVALQRIAATKTCSVCGASWQQQQVQNEQHGADQGDWGLCLLPHLNPSQQIKSYTLPQVACGMCIRVLGLSWLLAAAATNVAGEQQPECVTSRHLTAALKHYRSVNSVGGLDCASKQPCWDGSSENSRNALKQQKAAAGSCCSSFKALPHEVQQRALDISIATAFSIEQLAKEIPWKLKGPTGSLKTLIEALGNPNAATAVALSNRLLLSAKEEPDEVLQRPTKQHQQQHHERLVEKPPQKTKKHNSGGSCVSARIKRKDRGPTDKVSQAQVITSRRKRMTLACTAGAQALSVAMGPPEREQAKEQKQTSRSK</sequence>
<feature type="compositionally biased region" description="Basic and acidic residues" evidence="1">
    <location>
        <begin position="432"/>
        <end position="447"/>
    </location>
</feature>
<proteinExistence type="predicted"/>
<evidence type="ECO:0000313" key="2">
    <source>
        <dbReference type="Proteomes" id="UP000515125"/>
    </source>
</evidence>
<feature type="region of interest" description="Disordered" evidence="1">
    <location>
        <begin position="349"/>
        <end position="407"/>
    </location>
</feature>
<organism evidence="2 3">
    <name type="scientific">Cyclospora cayetanensis</name>
    <dbReference type="NCBI Taxonomy" id="88456"/>
    <lineage>
        <taxon>Eukaryota</taxon>
        <taxon>Sar</taxon>
        <taxon>Alveolata</taxon>
        <taxon>Apicomplexa</taxon>
        <taxon>Conoidasida</taxon>
        <taxon>Coccidia</taxon>
        <taxon>Eucoccidiorida</taxon>
        <taxon>Eimeriorina</taxon>
        <taxon>Eimeriidae</taxon>
        <taxon>Cyclospora</taxon>
    </lineage>
</organism>
<protein>
    <submittedName>
        <fullName evidence="3">Uncharacterized protein LOC34619424</fullName>
    </submittedName>
</protein>
<feature type="region of interest" description="Disordered" evidence="1">
    <location>
        <begin position="24"/>
        <end position="51"/>
    </location>
</feature>
<reference evidence="3" key="1">
    <citation type="submission" date="2025-08" db="UniProtKB">
        <authorList>
            <consortium name="RefSeq"/>
        </authorList>
    </citation>
    <scope>IDENTIFICATION</scope>
</reference>
<evidence type="ECO:0000256" key="1">
    <source>
        <dbReference type="SAM" id="MobiDB-lite"/>
    </source>
</evidence>
<name>A0A6P5WCK8_9EIME</name>
<feature type="compositionally biased region" description="Low complexity" evidence="1">
    <location>
        <begin position="33"/>
        <end position="42"/>
    </location>
</feature>
<feature type="compositionally biased region" description="Basic and acidic residues" evidence="1">
    <location>
        <begin position="363"/>
        <end position="373"/>
    </location>
</feature>
<dbReference type="GeneID" id="34619424"/>
<keyword evidence="2" id="KW-1185">Reference proteome</keyword>
<dbReference type="OrthoDB" id="348603at2759"/>
<feature type="region of interest" description="Disordered" evidence="1">
    <location>
        <begin position="425"/>
        <end position="447"/>
    </location>
</feature>
<dbReference type="AlphaFoldDB" id="A0A6P5WCK8"/>
<dbReference type="Proteomes" id="UP000515125">
    <property type="component" value="Unplaced"/>
</dbReference>
<evidence type="ECO:0000313" key="3">
    <source>
        <dbReference type="RefSeq" id="XP_022587725.2"/>
    </source>
</evidence>
<gene>
    <name evidence="3" type="primary">LOC34619424</name>
</gene>
<accession>A0A6P5WCK8</accession>